<evidence type="ECO:0000256" key="3">
    <source>
        <dbReference type="ARBA" id="ARBA00022692"/>
    </source>
</evidence>
<feature type="region of interest" description="Disordered" evidence="10">
    <location>
        <begin position="735"/>
        <end position="774"/>
    </location>
</feature>
<dbReference type="SUPFAM" id="SSF81321">
    <property type="entry name" value="Family A G protein-coupled receptor-like"/>
    <property type="match status" value="2"/>
</dbReference>
<comment type="subcellular location">
    <subcellularLocation>
        <location evidence="1">Cell membrane</location>
        <topology evidence="1">Multi-pass membrane protein</topology>
    </subcellularLocation>
</comment>
<evidence type="ECO:0000256" key="5">
    <source>
        <dbReference type="ARBA" id="ARBA00023040"/>
    </source>
</evidence>
<dbReference type="InterPro" id="IPR000276">
    <property type="entry name" value="GPCR_Rhodpsn"/>
</dbReference>
<keyword evidence="13" id="KW-1185">Reference proteome</keyword>
<keyword evidence="7 9" id="KW-0675">Receptor</keyword>
<dbReference type="GO" id="GO:0071880">
    <property type="term" value="P:adenylate cyclase-activating adrenergic receptor signaling pathway"/>
    <property type="evidence" value="ECO:0007669"/>
    <property type="project" value="TreeGrafter"/>
</dbReference>
<feature type="compositionally biased region" description="Polar residues" evidence="10">
    <location>
        <begin position="693"/>
        <end position="702"/>
    </location>
</feature>
<dbReference type="Gene3D" id="1.20.1070.10">
    <property type="entry name" value="Rhodopsin 7-helix transmembrane proteins"/>
    <property type="match status" value="3"/>
</dbReference>
<evidence type="ECO:0000256" key="11">
    <source>
        <dbReference type="SAM" id="Phobius"/>
    </source>
</evidence>
<evidence type="ECO:0000259" key="12">
    <source>
        <dbReference type="PROSITE" id="PS50262"/>
    </source>
</evidence>
<keyword evidence="2" id="KW-1003">Cell membrane</keyword>
<proteinExistence type="inferred from homology"/>
<evidence type="ECO:0000256" key="10">
    <source>
        <dbReference type="SAM" id="MobiDB-lite"/>
    </source>
</evidence>
<feature type="transmembrane region" description="Helical" evidence="11">
    <location>
        <begin position="203"/>
        <end position="226"/>
    </location>
</feature>
<dbReference type="AlphaFoldDB" id="A0A915D3P4"/>
<evidence type="ECO:0000313" key="14">
    <source>
        <dbReference type="WBParaSite" id="jg15514"/>
    </source>
</evidence>
<dbReference type="GO" id="GO:0043410">
    <property type="term" value="P:positive regulation of MAPK cascade"/>
    <property type="evidence" value="ECO:0007669"/>
    <property type="project" value="TreeGrafter"/>
</dbReference>
<dbReference type="PROSITE" id="PS00237">
    <property type="entry name" value="G_PROTEIN_RECEP_F1_1"/>
    <property type="match status" value="1"/>
</dbReference>
<dbReference type="GO" id="GO:0005886">
    <property type="term" value="C:plasma membrane"/>
    <property type="evidence" value="ECO:0007669"/>
    <property type="project" value="UniProtKB-SubCell"/>
</dbReference>
<protein>
    <submittedName>
        <fullName evidence="14">G-protein coupled receptors family 1 profile domain-containing protein</fullName>
    </submittedName>
</protein>
<feature type="transmembrane region" description="Helical" evidence="11">
    <location>
        <begin position="396"/>
        <end position="414"/>
    </location>
</feature>
<feature type="transmembrane region" description="Helical" evidence="11">
    <location>
        <begin position="861"/>
        <end position="881"/>
    </location>
</feature>
<dbReference type="InterPro" id="IPR017452">
    <property type="entry name" value="GPCR_Rhodpsn_7TM"/>
</dbReference>
<organism evidence="13 14">
    <name type="scientific">Ditylenchus dipsaci</name>
    <dbReference type="NCBI Taxonomy" id="166011"/>
    <lineage>
        <taxon>Eukaryota</taxon>
        <taxon>Metazoa</taxon>
        <taxon>Ecdysozoa</taxon>
        <taxon>Nematoda</taxon>
        <taxon>Chromadorea</taxon>
        <taxon>Rhabditida</taxon>
        <taxon>Tylenchina</taxon>
        <taxon>Tylenchomorpha</taxon>
        <taxon>Sphaerularioidea</taxon>
        <taxon>Anguinidae</taxon>
        <taxon>Anguininae</taxon>
        <taxon>Ditylenchus</taxon>
    </lineage>
</organism>
<feature type="transmembrane region" description="Helical" evidence="11">
    <location>
        <begin position="44"/>
        <end position="69"/>
    </location>
</feature>
<dbReference type="PROSITE" id="PS50262">
    <property type="entry name" value="G_PROTEIN_RECEP_F1_2"/>
    <property type="match status" value="2"/>
</dbReference>
<dbReference type="PANTHER" id="PTHR24248:SF185">
    <property type="entry name" value="DOPAMINE RECEPTOR 2"/>
    <property type="match status" value="1"/>
</dbReference>
<keyword evidence="8 9" id="KW-0807">Transducer</keyword>
<evidence type="ECO:0000256" key="7">
    <source>
        <dbReference type="ARBA" id="ARBA00023170"/>
    </source>
</evidence>
<dbReference type="PANTHER" id="PTHR24248">
    <property type="entry name" value="ADRENERGIC RECEPTOR-RELATED G-PROTEIN COUPLED RECEPTOR"/>
    <property type="match status" value="1"/>
</dbReference>
<evidence type="ECO:0000256" key="2">
    <source>
        <dbReference type="ARBA" id="ARBA00022475"/>
    </source>
</evidence>
<feature type="region of interest" description="Disordered" evidence="10">
    <location>
        <begin position="270"/>
        <end position="290"/>
    </location>
</feature>
<dbReference type="WBParaSite" id="jg15514">
    <property type="protein sequence ID" value="jg15514"/>
    <property type="gene ID" value="jg15514"/>
</dbReference>
<feature type="transmembrane region" description="Helical" evidence="11">
    <location>
        <begin position="901"/>
        <end position="920"/>
    </location>
</feature>
<dbReference type="PRINTS" id="PR00237">
    <property type="entry name" value="GPCRRHODOPSN"/>
</dbReference>
<dbReference type="Pfam" id="PF00001">
    <property type="entry name" value="7tm_1"/>
    <property type="match status" value="2"/>
</dbReference>
<feature type="compositionally biased region" description="Low complexity" evidence="10">
    <location>
        <begin position="752"/>
        <end position="765"/>
    </location>
</feature>
<sequence>MPLNSSTALLAVASKNAIFRATTALPLLNGDEWNPPYHPIVQAIIWILAMLLSLETIIGNAMVVLAYKIERSISKQVNNRFIVSLAISDLIIGIEGIPLFTVYVINAFRSWSQHVPPPPPLPSMTSHATSVVPQPLNAGSVGYQGSQHVPPPPPLPTSSQSSDIALEPSNVGSVGSQHIPPPPHLPISSQIYYDSSLIQLYHIIFYFTGVVLQPLNVGSVGVAALYASSASSLLHLMSATIFISFNFITSSFQSSDVALQPLSVGSVGSQHVPKPSHLPPPTFPTSSQDSSVVRQPVNVGSVGDRWPLGSIACETWLFLDYTLCLVSILTVLLITADRYLSVCHTAKYLKWQNPTYVWSHDLWLGFLSSESQDELSKATSNGECYAPFLSNPYVNMSMYLAYYWTTLIAMLILYKGIHQAAKKLENKGKAKEHRHIALLLTQRLGTQVGVSLMLHSKRQNELMQERAAENDNYTKDSGYATNNALSTTIRTTADFSAMESMLESRRSSALEKYAPLPVSYRSDGEVAANTNSLESPKHLVKRKLSNKHRNVDKLLARVDSAPAIQCSNLVISNGQFRIRKIKDTHNYDFSSDNDSLSIVFNDERHSSVLKFQPVSSVNSLDTPQATNTFLVNRNQLSEKLAKSPKIRRHSHQIVKERQTVPESLSLLPKSKENLCLQAKTESRRSSHAHSQHKSSTCSQNYMPSGVNEGPDRQRRQRSWIMEMTRRLSHWMGSYSTGFEGREEENVRKVTRSSRSFSSSSSISSSTNGSPKRQYNALAGQNVPMVTITRERNNSCAGSIETICKHTEERRPSSLAPTELGRKLSSLTKHTGDRFLNSLFAPISAINRRRKRTKAEKRAHKAFRTITFIVGLFALLWSPYYVVATVYGFCKGECIPGLLYNLAYYACYLNSSLNPFCYSLANKKFKIAFMRMFRGNFKNSRAI</sequence>
<evidence type="ECO:0000256" key="9">
    <source>
        <dbReference type="RuleBase" id="RU000688"/>
    </source>
</evidence>
<feature type="region of interest" description="Disordered" evidence="10">
    <location>
        <begin position="677"/>
        <end position="714"/>
    </location>
</feature>
<keyword evidence="6 11" id="KW-0472">Membrane</keyword>
<name>A0A915D3P4_9BILA</name>
<evidence type="ECO:0000313" key="13">
    <source>
        <dbReference type="Proteomes" id="UP000887574"/>
    </source>
</evidence>
<feature type="transmembrane region" description="Helical" evidence="11">
    <location>
        <begin position="233"/>
        <end position="252"/>
    </location>
</feature>
<accession>A0A915D3P4</accession>
<feature type="domain" description="G-protein coupled receptors family 1 profile" evidence="12">
    <location>
        <begin position="59"/>
        <end position="105"/>
    </location>
</feature>
<evidence type="ECO:0000256" key="6">
    <source>
        <dbReference type="ARBA" id="ARBA00023136"/>
    </source>
</evidence>
<evidence type="ECO:0000256" key="4">
    <source>
        <dbReference type="ARBA" id="ARBA00022989"/>
    </source>
</evidence>
<evidence type="ECO:0000256" key="8">
    <source>
        <dbReference type="ARBA" id="ARBA00023224"/>
    </source>
</evidence>
<dbReference type="GO" id="GO:0004930">
    <property type="term" value="F:G protein-coupled receptor activity"/>
    <property type="evidence" value="ECO:0007669"/>
    <property type="project" value="UniProtKB-KW"/>
</dbReference>
<feature type="region of interest" description="Disordered" evidence="10">
    <location>
        <begin position="143"/>
        <end position="162"/>
    </location>
</feature>
<keyword evidence="4 11" id="KW-1133">Transmembrane helix</keyword>
<feature type="domain" description="G-protein coupled receptors family 1 profile" evidence="12">
    <location>
        <begin position="306"/>
        <end position="917"/>
    </location>
</feature>
<comment type="similarity">
    <text evidence="9">Belongs to the G-protein coupled receptor 1 family.</text>
</comment>
<dbReference type="Proteomes" id="UP000887574">
    <property type="component" value="Unplaced"/>
</dbReference>
<evidence type="ECO:0000256" key="1">
    <source>
        <dbReference type="ARBA" id="ARBA00004651"/>
    </source>
</evidence>
<feature type="transmembrane region" description="Helical" evidence="11">
    <location>
        <begin position="81"/>
        <end position="105"/>
    </location>
</feature>
<keyword evidence="3 9" id="KW-0812">Transmembrane</keyword>
<keyword evidence="5 9" id="KW-0297">G-protein coupled receptor</keyword>
<reference evidence="14" key="1">
    <citation type="submission" date="2022-11" db="UniProtKB">
        <authorList>
            <consortium name="WormBaseParasite"/>
        </authorList>
    </citation>
    <scope>IDENTIFICATION</scope>
</reference>